<dbReference type="AlphaFoldDB" id="A0A370C8I7"/>
<feature type="region of interest" description="Disordered" evidence="1">
    <location>
        <begin position="182"/>
        <end position="202"/>
    </location>
</feature>
<evidence type="ECO:0000313" key="3">
    <source>
        <dbReference type="Proteomes" id="UP000253845"/>
    </source>
</evidence>
<evidence type="ECO:0000256" key="1">
    <source>
        <dbReference type="SAM" id="MobiDB-lite"/>
    </source>
</evidence>
<gene>
    <name evidence="2" type="ORF">M747DRAFT_321263</name>
</gene>
<feature type="compositionally biased region" description="Polar residues" evidence="1">
    <location>
        <begin position="182"/>
        <end position="200"/>
    </location>
</feature>
<sequence>MGHETRPLPVYAYNQHKNRKPASSTQAHELETTRWQNFIGNADVIGIGMISNWARERVIRASEGLAVTLCSGPGATWKEPERNRFVRGSIVGLRWGLGLGPATMGIEGPGIDRRWYFGSGMGRMGGDVYMETDRCLCIPSEQLRSIIVVRLQVEPSDSDISHTDQSFNAFMRISNDAPCNPDTCSNKNTDNEYGNGNGTEKQGLDDKREYVLQLVAQVPVLRYTRRSTIREKNRWNLRRATPDDVVLRSKFCCSRQAAVFFHLRKANEWGSVV</sequence>
<protein>
    <submittedName>
        <fullName evidence="2">Uncharacterized protein</fullName>
    </submittedName>
</protein>
<dbReference type="Proteomes" id="UP000253845">
    <property type="component" value="Unassembled WGS sequence"/>
</dbReference>
<organism evidence="2 3">
    <name type="scientific">Aspergillus niger ATCC 13496</name>
    <dbReference type="NCBI Taxonomy" id="1353008"/>
    <lineage>
        <taxon>Eukaryota</taxon>
        <taxon>Fungi</taxon>
        <taxon>Dikarya</taxon>
        <taxon>Ascomycota</taxon>
        <taxon>Pezizomycotina</taxon>
        <taxon>Eurotiomycetes</taxon>
        <taxon>Eurotiomycetidae</taxon>
        <taxon>Eurotiales</taxon>
        <taxon>Aspergillaceae</taxon>
        <taxon>Aspergillus</taxon>
        <taxon>Aspergillus subgen. Circumdati</taxon>
    </lineage>
</organism>
<reference evidence="2 3" key="1">
    <citation type="submission" date="2018-07" db="EMBL/GenBank/DDBJ databases">
        <title>Section-level genome sequencing of Aspergillus section Nigri to investigate inter- and intra-species variation.</title>
        <authorList>
            <consortium name="DOE Joint Genome Institute"/>
            <person name="Vesth T.C."/>
            <person name="Nybo J.L."/>
            <person name="Theobald S."/>
            <person name="Frisvad J.C."/>
            <person name="Larsen T.O."/>
            <person name="Nielsen K.F."/>
            <person name="Hoof J.B."/>
            <person name="Brandl J."/>
            <person name="Salamov A."/>
            <person name="Riley R."/>
            <person name="Gladden J.M."/>
            <person name="Phatale P."/>
            <person name="Nielsen M.T."/>
            <person name="Lyhne E.K."/>
            <person name="Kogle M.E."/>
            <person name="Strasser K."/>
            <person name="McDonnell E."/>
            <person name="Barry K."/>
            <person name="Clum A."/>
            <person name="Chen C."/>
            <person name="Nolan M."/>
            <person name="Sandor L."/>
            <person name="Kuo A."/>
            <person name="Lipzen A."/>
            <person name="Hainaut M."/>
            <person name="Drula E."/>
            <person name="Tsang A."/>
            <person name="Magnuson J.K."/>
            <person name="Henrissat B."/>
            <person name="Wiebenga A."/>
            <person name="Simmons B.A."/>
            <person name="Makela M.R."/>
            <person name="De vries R.P."/>
            <person name="Grigoriev I.V."/>
            <person name="Mortensen U.H."/>
            <person name="Baker S.E."/>
            <person name="Andersen M.R."/>
        </authorList>
    </citation>
    <scope>NUCLEOTIDE SEQUENCE [LARGE SCALE GENOMIC DNA]</scope>
    <source>
        <strain evidence="2 3">ATCC 13496</strain>
    </source>
</reference>
<feature type="region of interest" description="Disordered" evidence="1">
    <location>
        <begin position="1"/>
        <end position="28"/>
    </location>
</feature>
<name>A0A370C8I7_ASPNG</name>
<dbReference type="EMBL" id="KZ851903">
    <property type="protein sequence ID" value="RDH24094.1"/>
    <property type="molecule type" value="Genomic_DNA"/>
</dbReference>
<evidence type="ECO:0000313" key="2">
    <source>
        <dbReference type="EMBL" id="RDH24094.1"/>
    </source>
</evidence>
<accession>A0A370C8I7</accession>
<dbReference type="VEuPathDB" id="FungiDB:M747DRAFT_321263"/>
<proteinExistence type="predicted"/>